<comment type="caution">
    <text evidence="2">The sequence shown here is derived from an EMBL/GenBank/DDBJ whole genome shotgun (WGS) entry which is preliminary data.</text>
</comment>
<evidence type="ECO:0000313" key="2">
    <source>
        <dbReference type="EMBL" id="KAJ8874584.1"/>
    </source>
</evidence>
<keyword evidence="3" id="KW-1185">Reference proteome</keyword>
<gene>
    <name evidence="2" type="ORF">PR048_025450</name>
</gene>
<dbReference type="Proteomes" id="UP001159363">
    <property type="component" value="Chromosome 9"/>
</dbReference>
<feature type="region of interest" description="Disordered" evidence="1">
    <location>
        <begin position="1"/>
        <end position="69"/>
    </location>
</feature>
<dbReference type="EMBL" id="JARBHB010000010">
    <property type="protein sequence ID" value="KAJ8874584.1"/>
    <property type="molecule type" value="Genomic_DNA"/>
</dbReference>
<protein>
    <submittedName>
        <fullName evidence="2">Uncharacterized protein</fullName>
    </submittedName>
</protein>
<feature type="region of interest" description="Disordered" evidence="1">
    <location>
        <begin position="567"/>
        <end position="586"/>
    </location>
</feature>
<reference evidence="2 3" key="1">
    <citation type="submission" date="2023-02" db="EMBL/GenBank/DDBJ databases">
        <title>LHISI_Scaffold_Assembly.</title>
        <authorList>
            <person name="Stuart O.P."/>
            <person name="Cleave R."/>
            <person name="Magrath M.J.L."/>
            <person name="Mikheyev A.S."/>
        </authorList>
    </citation>
    <scope>NUCLEOTIDE SEQUENCE [LARGE SCALE GENOMIC DNA]</scope>
    <source>
        <strain evidence="2">Daus_M_001</strain>
        <tissue evidence="2">Leg muscle</tissue>
    </source>
</reference>
<name>A0ABQ9GRF8_9NEOP</name>
<organism evidence="2 3">
    <name type="scientific">Dryococelus australis</name>
    <dbReference type="NCBI Taxonomy" id="614101"/>
    <lineage>
        <taxon>Eukaryota</taxon>
        <taxon>Metazoa</taxon>
        <taxon>Ecdysozoa</taxon>
        <taxon>Arthropoda</taxon>
        <taxon>Hexapoda</taxon>
        <taxon>Insecta</taxon>
        <taxon>Pterygota</taxon>
        <taxon>Neoptera</taxon>
        <taxon>Polyneoptera</taxon>
        <taxon>Phasmatodea</taxon>
        <taxon>Verophasmatodea</taxon>
        <taxon>Anareolatae</taxon>
        <taxon>Phasmatidae</taxon>
        <taxon>Eurycanthinae</taxon>
        <taxon>Dryococelus</taxon>
    </lineage>
</organism>
<evidence type="ECO:0000313" key="3">
    <source>
        <dbReference type="Proteomes" id="UP001159363"/>
    </source>
</evidence>
<feature type="region of interest" description="Disordered" evidence="1">
    <location>
        <begin position="171"/>
        <end position="204"/>
    </location>
</feature>
<evidence type="ECO:0000256" key="1">
    <source>
        <dbReference type="SAM" id="MobiDB-lite"/>
    </source>
</evidence>
<sequence length="586" mass="64590">MTTLRHTHPPFATLPPGGNNATAHPNHTPSSSPPTLLLWRSRSSNPGQRSGLRQMTGPPPSLPPPSHPFSNTRVLHLSFNHTPCQFTPRSDVLRCCCALFFFNPSECRRHYSPPLPGEPGSISGGVALVFSHVGIVPDDATCRRVFSGISRFPRPIISALLHTHLASPSSALKDPDDGAALECRVGGSGSSPRKPAGERHRQARFPLAKVRERARRGSSPDRLAGRRLNGGSFTTRWQPSLLTFLDSAALPRRWAPAEEGTASEHSNSLCSSSSPLLKMLSRTEDTVSCLRQTSLEYVQWMMFFIKELTFLHHGSPFLAEKCGSYKGYTETCYKSAIASTSRALSWRAVNFDTNWETLYAQLFEAKTQGCGSGGTRTRLINSRRYYVNETALRVQSRRRAEHIREAKSGATDFAHKHRTGFNSRWGRSPIGACGNRAAAAISEIVHGYSPATRKTSSQHLDERWRTLTDLVQPMLFPVCLIAGTEPWTSSETTLKDVKQPVHVPVQMTSLGAITLKPHTHFHSQFPSTTSQIHAVALIYYSGGQAGAREFYSPALAPSRAEKGRAVINASGDVTREKNDRRLPTRR</sequence>
<feature type="compositionally biased region" description="Low complexity" evidence="1">
    <location>
        <begin position="28"/>
        <end position="44"/>
    </location>
</feature>
<feature type="compositionally biased region" description="Basic and acidic residues" evidence="1">
    <location>
        <begin position="573"/>
        <end position="586"/>
    </location>
</feature>
<accession>A0ABQ9GRF8</accession>
<proteinExistence type="predicted"/>
<feature type="compositionally biased region" description="Pro residues" evidence="1">
    <location>
        <begin position="57"/>
        <end position="67"/>
    </location>
</feature>